<keyword evidence="4" id="KW-0045">Antibiotic biosynthesis</keyword>
<name>A0A1C6TPC0_9ACTN</name>
<gene>
    <name evidence="5" type="ORF">DVH21_27610</name>
</gene>
<dbReference type="NCBIfam" id="TIGR04516">
    <property type="entry name" value="glycosyl_450act"/>
    <property type="match status" value="1"/>
</dbReference>
<organism evidence="5 6">
    <name type="scientific">Micromonospora aurantiaca</name>
    <name type="common">nom. illeg.</name>
    <dbReference type="NCBI Taxonomy" id="47850"/>
    <lineage>
        <taxon>Bacteria</taxon>
        <taxon>Bacillati</taxon>
        <taxon>Actinomycetota</taxon>
        <taxon>Actinomycetes</taxon>
        <taxon>Micromonosporales</taxon>
        <taxon>Micromonosporaceae</taxon>
        <taxon>Micromonospora</taxon>
    </lineage>
</organism>
<reference evidence="5 6" key="1">
    <citation type="submission" date="2018-07" db="EMBL/GenBank/DDBJ databases">
        <authorList>
            <person name="Ye Y."/>
        </authorList>
    </citation>
    <scope>NUCLEOTIDE SEQUENCE [LARGE SCALE GENOMIC DNA]</scope>
    <source>
        <strain evidence="6">H14(2018)</strain>
    </source>
</reference>
<dbReference type="PANTHER" id="PTHR48050">
    <property type="entry name" value="STEROL 3-BETA-GLUCOSYLTRANSFERASE"/>
    <property type="match status" value="1"/>
</dbReference>
<dbReference type="InterPro" id="IPR030953">
    <property type="entry name" value="Glycosyl_450act"/>
</dbReference>
<dbReference type="Pfam" id="PF21036">
    <property type="entry name" value="EryCIII-like_N"/>
    <property type="match status" value="1"/>
</dbReference>
<keyword evidence="3 5" id="KW-0808">Transferase</keyword>
<dbReference type="Gene3D" id="3.40.50.2000">
    <property type="entry name" value="Glycogen Phosphorylase B"/>
    <property type="match status" value="2"/>
</dbReference>
<dbReference type="InterPro" id="IPR048284">
    <property type="entry name" value="EryCIII-like_N"/>
</dbReference>
<dbReference type="EMBL" id="CP031263">
    <property type="protein sequence ID" value="AXH94677.1"/>
    <property type="molecule type" value="Genomic_DNA"/>
</dbReference>
<proteinExistence type="inferred from homology"/>
<keyword evidence="2" id="KW-0328">Glycosyltransferase</keyword>
<dbReference type="InterPro" id="IPR010610">
    <property type="entry name" value="EryCIII-like_C"/>
</dbReference>
<evidence type="ECO:0000313" key="6">
    <source>
        <dbReference type="Proteomes" id="UP000253958"/>
    </source>
</evidence>
<dbReference type="GO" id="GO:0017000">
    <property type="term" value="P:antibiotic biosynthetic process"/>
    <property type="evidence" value="ECO:0007669"/>
    <property type="project" value="UniProtKB-KW"/>
</dbReference>
<reference evidence="5 6" key="2">
    <citation type="submission" date="2018-08" db="EMBL/GenBank/DDBJ databases">
        <title>Streptomyces kandeliansis sp. nov., an endophytic bacterium isolated from mangrove plant.</title>
        <authorList>
            <person name="Wang R."/>
        </authorList>
    </citation>
    <scope>NUCLEOTIDE SEQUENCE [LARGE SCALE GENOMIC DNA]</scope>
    <source>
        <strain evidence="6">H14(2018)</strain>
    </source>
</reference>
<evidence type="ECO:0000256" key="3">
    <source>
        <dbReference type="ARBA" id="ARBA00022679"/>
    </source>
</evidence>
<dbReference type="FunFam" id="3.40.50.2000:FF:000072">
    <property type="entry name" value="Glycosyl transferase"/>
    <property type="match status" value="1"/>
</dbReference>
<dbReference type="GO" id="GO:0016758">
    <property type="term" value="F:hexosyltransferase activity"/>
    <property type="evidence" value="ECO:0007669"/>
    <property type="project" value="UniProtKB-ARBA"/>
</dbReference>
<dbReference type="CDD" id="cd03784">
    <property type="entry name" value="GT1_Gtf-like"/>
    <property type="match status" value="1"/>
</dbReference>
<dbReference type="SUPFAM" id="SSF53756">
    <property type="entry name" value="UDP-Glycosyltransferase/glycogen phosphorylase"/>
    <property type="match status" value="1"/>
</dbReference>
<dbReference type="AlphaFoldDB" id="A0A1C6TPC0"/>
<comment type="similarity">
    <text evidence="1">Belongs to the glycosyltransferase 28 family.</text>
</comment>
<sequence length="435" mass="47343">MRVLFTTIAAPTHLHAQVPLAWALRAAGHDVRVASQPDLTEAITGAGLTAVAVGPPLGADRWSQDVVEEVAERWEFTGDELWGPGGRMRWELFDLCELRRQRLTYDYVQSVLTAWTSLDHQLSCSAGMIDDLVAFTQDWRPDLVVRDPVTFAGSVAAIASGAAHARLLFGLDVFGHMRSTYLELLRGRVPALRDDPLQEWLGDVLARHGHPFTEQAVLGQFTIDPVPASLRLPVDHHYLPMRYTPYNGPATVPDWLREPPTRPRVCLTLGRSFRETLGGDRTAVTELLDAVATLDVDVVATLSNSQIPPGYPIPDNVRTVEFVNLDVLLPTCAAIIHHGGSGTSQTALIHGVPQVIVPAVLLDNHLKSSRVAEAGAALCGSAEKCTARELRALLSRVLEESSFAAAAARLRVEMLAAPAPAELVPALRRLTRALR</sequence>
<evidence type="ECO:0000313" key="5">
    <source>
        <dbReference type="EMBL" id="AXH94677.1"/>
    </source>
</evidence>
<protein>
    <submittedName>
        <fullName evidence="5">Activator-dependent family glycosyltransferase</fullName>
    </submittedName>
</protein>
<evidence type="ECO:0000256" key="2">
    <source>
        <dbReference type="ARBA" id="ARBA00022676"/>
    </source>
</evidence>
<evidence type="ECO:0000256" key="1">
    <source>
        <dbReference type="ARBA" id="ARBA00006962"/>
    </source>
</evidence>
<dbReference type="Pfam" id="PF06722">
    <property type="entry name" value="EryCIII-like_C"/>
    <property type="match status" value="1"/>
</dbReference>
<dbReference type="InterPro" id="IPR002213">
    <property type="entry name" value="UDP_glucos_trans"/>
</dbReference>
<accession>A0A1C6TPC0</accession>
<dbReference type="Proteomes" id="UP000253958">
    <property type="component" value="Chromosome"/>
</dbReference>
<dbReference type="PANTHER" id="PTHR48050:SF13">
    <property type="entry name" value="STEROL 3-BETA-GLUCOSYLTRANSFERASE UGT80A2"/>
    <property type="match status" value="1"/>
</dbReference>
<dbReference type="InterPro" id="IPR050426">
    <property type="entry name" value="Glycosyltransferase_28"/>
</dbReference>
<dbReference type="GO" id="GO:0008194">
    <property type="term" value="F:UDP-glycosyltransferase activity"/>
    <property type="evidence" value="ECO:0007669"/>
    <property type="project" value="InterPro"/>
</dbReference>
<dbReference type="RefSeq" id="WP_091332271.1">
    <property type="nucleotide sequence ID" value="NZ_CP031263.1"/>
</dbReference>
<evidence type="ECO:0000256" key="4">
    <source>
        <dbReference type="ARBA" id="ARBA00023194"/>
    </source>
</evidence>